<reference evidence="2 3" key="1">
    <citation type="journal article" date="2007" name="Science">
        <title>Sea anemone genome reveals ancestral eumetazoan gene repertoire and genomic organization.</title>
        <authorList>
            <person name="Putnam N.H."/>
            <person name="Srivastava M."/>
            <person name="Hellsten U."/>
            <person name="Dirks B."/>
            <person name="Chapman J."/>
            <person name="Salamov A."/>
            <person name="Terry A."/>
            <person name="Shapiro H."/>
            <person name="Lindquist E."/>
            <person name="Kapitonov V.V."/>
            <person name="Jurka J."/>
            <person name="Genikhovich G."/>
            <person name="Grigoriev I.V."/>
            <person name="Lucas S.M."/>
            <person name="Steele R.E."/>
            <person name="Finnerty J.R."/>
            <person name="Technau U."/>
            <person name="Martindale M.Q."/>
            <person name="Rokhsar D.S."/>
        </authorList>
    </citation>
    <scope>NUCLEOTIDE SEQUENCE [LARGE SCALE GENOMIC DNA]</scope>
    <source>
        <strain evidence="3">CH2 X CH6</strain>
    </source>
</reference>
<dbReference type="PANTHER" id="PTHR31353">
    <property type="entry name" value="FAM98"/>
    <property type="match status" value="1"/>
</dbReference>
<dbReference type="InterPro" id="IPR018797">
    <property type="entry name" value="FAM98"/>
</dbReference>
<dbReference type="PANTHER" id="PTHR31353:SF1">
    <property type="entry name" value="PROTEIN FAM98B"/>
    <property type="match status" value="1"/>
</dbReference>
<dbReference type="HOGENOM" id="CLU_038408_1_0_1"/>
<dbReference type="eggNOG" id="KOG3973">
    <property type="taxonomic scope" value="Eukaryota"/>
</dbReference>
<dbReference type="EMBL" id="DS469670">
    <property type="protein sequence ID" value="EDO36415.1"/>
    <property type="molecule type" value="Genomic_DNA"/>
</dbReference>
<dbReference type="AlphaFoldDB" id="A7SIL8"/>
<dbReference type="PhylomeDB" id="A7SIL8"/>
<evidence type="ECO:0008006" key="4">
    <source>
        <dbReference type="Google" id="ProtNLM"/>
    </source>
</evidence>
<dbReference type="OMA" id="FIAELEC"/>
<dbReference type="Proteomes" id="UP000001593">
    <property type="component" value="Unassembled WGS sequence"/>
</dbReference>
<keyword evidence="3" id="KW-1185">Reference proteome</keyword>
<proteinExistence type="inferred from homology"/>
<sequence>MENDVLDALEDLGYKGPLLGDDGGPALLKAVEGDILSYDFMSLCHWLSNQLKEVCSLGESVSDIDDQETFKLEISGMLRELGCPHAQLMGTNGLANPYHRLLLLDYLTSEVQACRILGGVGAEKMEIDEQAASPVFQQINAILAVLELPAPTKDAKVFGIFSQIENKIRGILSKVPKDYMGNPLLTKRLGEEQWSKVEKINAQLNREYSLRRQMLLKRCDVTIQSFGWSDRAKTKKDEMVATFTPARKEMAVSAPVAIADIVAARTDLLRQPRTSTGTIRERTKCAINRILMGKVAVEVGGEAVVEKCREAGQVIMEVDVGGAVAGEVVEGEMAEEGTLLEETVDRTGLSTTADEWEI</sequence>
<dbReference type="Pfam" id="PF10239">
    <property type="entry name" value="DUF2465"/>
    <property type="match status" value="1"/>
</dbReference>
<accession>A7SIL8</accession>
<organism evidence="2 3">
    <name type="scientific">Nematostella vectensis</name>
    <name type="common">Starlet sea anemone</name>
    <dbReference type="NCBI Taxonomy" id="45351"/>
    <lineage>
        <taxon>Eukaryota</taxon>
        <taxon>Metazoa</taxon>
        <taxon>Cnidaria</taxon>
        <taxon>Anthozoa</taxon>
        <taxon>Hexacorallia</taxon>
        <taxon>Actiniaria</taxon>
        <taxon>Edwardsiidae</taxon>
        <taxon>Nematostella</taxon>
    </lineage>
</organism>
<protein>
    <recommendedName>
        <fullName evidence="4">Protein FAM98A</fullName>
    </recommendedName>
</protein>
<evidence type="ECO:0000256" key="1">
    <source>
        <dbReference type="ARBA" id="ARBA00007218"/>
    </source>
</evidence>
<dbReference type="STRING" id="45351.A7SIL8"/>
<name>A7SIL8_NEMVE</name>
<evidence type="ECO:0000313" key="2">
    <source>
        <dbReference type="EMBL" id="EDO36415.1"/>
    </source>
</evidence>
<evidence type="ECO:0000313" key="3">
    <source>
        <dbReference type="Proteomes" id="UP000001593"/>
    </source>
</evidence>
<gene>
    <name evidence="2" type="ORF">NEMVEDRAFT_v1g212843</name>
</gene>
<dbReference type="InParanoid" id="A7SIL8"/>
<dbReference type="GO" id="GO:0072669">
    <property type="term" value="C:tRNA-splicing ligase complex"/>
    <property type="evidence" value="ECO:0000318"/>
    <property type="project" value="GO_Central"/>
</dbReference>
<comment type="similarity">
    <text evidence="1">Belongs to the FAM98 family.</text>
</comment>